<accession>A0AAU9UZ04</accession>
<keyword evidence="3" id="KW-1185">Reference proteome</keyword>
<reference evidence="2" key="1">
    <citation type="submission" date="2022-03" db="EMBL/GenBank/DDBJ databases">
        <authorList>
            <person name="Tunstrom K."/>
        </authorList>
    </citation>
    <scope>NUCLEOTIDE SEQUENCE</scope>
</reference>
<organism evidence="2 3">
    <name type="scientific">Euphydryas editha</name>
    <name type="common">Edith's checkerspot</name>
    <dbReference type="NCBI Taxonomy" id="104508"/>
    <lineage>
        <taxon>Eukaryota</taxon>
        <taxon>Metazoa</taxon>
        <taxon>Ecdysozoa</taxon>
        <taxon>Arthropoda</taxon>
        <taxon>Hexapoda</taxon>
        <taxon>Insecta</taxon>
        <taxon>Pterygota</taxon>
        <taxon>Neoptera</taxon>
        <taxon>Endopterygota</taxon>
        <taxon>Lepidoptera</taxon>
        <taxon>Glossata</taxon>
        <taxon>Ditrysia</taxon>
        <taxon>Papilionoidea</taxon>
        <taxon>Nymphalidae</taxon>
        <taxon>Nymphalinae</taxon>
        <taxon>Euphydryas</taxon>
    </lineage>
</organism>
<evidence type="ECO:0000313" key="2">
    <source>
        <dbReference type="EMBL" id="CAH2104800.1"/>
    </source>
</evidence>
<protein>
    <submittedName>
        <fullName evidence="2">Uncharacterized protein</fullName>
    </submittedName>
</protein>
<comment type="caution">
    <text evidence="2">The sequence shown here is derived from an EMBL/GenBank/DDBJ whole genome shotgun (WGS) entry which is preliminary data.</text>
</comment>
<keyword evidence="1" id="KW-0175">Coiled coil</keyword>
<sequence>MWEEPYSEAARAILEQMREAEERRRALGVETGDTRTANTLVNQVATGVDLICRISARSSNLKGAFLLALNDAAASIKVVVEALRERSASDEVRKLQAENSRLKRELDALRRQVMELQ</sequence>
<gene>
    <name evidence="2" type="ORF">EEDITHA_LOCUS19135</name>
</gene>
<feature type="coiled-coil region" evidence="1">
    <location>
        <begin position="85"/>
        <end position="112"/>
    </location>
</feature>
<proteinExistence type="predicted"/>
<dbReference type="AlphaFoldDB" id="A0AAU9UZ04"/>
<evidence type="ECO:0000313" key="3">
    <source>
        <dbReference type="Proteomes" id="UP001153954"/>
    </source>
</evidence>
<dbReference type="EMBL" id="CAKOGL010000027">
    <property type="protein sequence ID" value="CAH2104800.1"/>
    <property type="molecule type" value="Genomic_DNA"/>
</dbReference>
<dbReference type="Proteomes" id="UP001153954">
    <property type="component" value="Unassembled WGS sequence"/>
</dbReference>
<evidence type="ECO:0000256" key="1">
    <source>
        <dbReference type="SAM" id="Coils"/>
    </source>
</evidence>
<name>A0AAU9UZ04_EUPED</name>